<dbReference type="Proteomes" id="UP000029665">
    <property type="component" value="Unassembled WGS sequence"/>
</dbReference>
<dbReference type="GO" id="GO:0005506">
    <property type="term" value="F:iron ion binding"/>
    <property type="evidence" value="ECO:0007669"/>
    <property type="project" value="InterPro"/>
</dbReference>
<feature type="region of interest" description="Disordered" evidence="6">
    <location>
        <begin position="427"/>
        <end position="446"/>
    </location>
</feature>
<keyword evidence="3" id="KW-0223">Dioxygenase</keyword>
<evidence type="ECO:0000256" key="6">
    <source>
        <dbReference type="SAM" id="MobiDB-lite"/>
    </source>
</evidence>
<keyword evidence="4" id="KW-0560">Oxidoreductase</keyword>
<dbReference type="PANTHER" id="PTHR33099">
    <property type="entry name" value="FE2OG DIOXYGENASE DOMAIN-CONTAINING PROTEIN"/>
    <property type="match status" value="1"/>
</dbReference>
<dbReference type="PROSITE" id="PS51471">
    <property type="entry name" value="FE2OG_OXY"/>
    <property type="match status" value="1"/>
</dbReference>
<evidence type="ECO:0000256" key="2">
    <source>
        <dbReference type="ARBA" id="ARBA00022723"/>
    </source>
</evidence>
<evidence type="ECO:0000259" key="7">
    <source>
        <dbReference type="PROSITE" id="PS51471"/>
    </source>
</evidence>
<keyword evidence="5" id="KW-0408">Iron</keyword>
<sequence length="446" mass="49931">MVANVQPNRSALLKHLRNTLTEAPPFCSGTLQLPRENFEFYYGKKQTRYIDFVEAAQDPSSVGDLQRACEAAPFGRNEETVLDETYRKADKMDAGDFVMRFDVERSGLIDVVRQGLLTESEERKGVRAELYKLNVYGHGAFFKPHLDTPRSEDMFGSLVVVLLTPQQGGDLILRHEEKEWTFRSDQLLAGQSDRIAFVVFFSDVEHEVMPVLSGHRVTLTYNLHFEPDDVKRPHAYRLSLLEPRHANAGAIKDALLAYLSNPEVLTNGGTLGFGLRHVYPVSKVGGDPMSIVKKGLKGSDAALYQACNALGLTPKLRLFLNEEAGSYMFSSMKDLTENTGDSCKYFDRYDDVDEIHNERLSEDLEAADASNDSLDYGYGRRSLNGTQSAYVCYDNDACLDHFYVEVALVAQAKLIHERLAEWGAEVAGDAQDEKVQDSARKADLSE</sequence>
<evidence type="ECO:0000313" key="8">
    <source>
        <dbReference type="EMBL" id="CDO68102.1"/>
    </source>
</evidence>
<organism evidence="8 9">
    <name type="scientific">Pycnoporus cinnabarinus</name>
    <name type="common">Cinnabar-red polypore</name>
    <name type="synonym">Trametes cinnabarina</name>
    <dbReference type="NCBI Taxonomy" id="5643"/>
    <lineage>
        <taxon>Eukaryota</taxon>
        <taxon>Fungi</taxon>
        <taxon>Dikarya</taxon>
        <taxon>Basidiomycota</taxon>
        <taxon>Agaricomycotina</taxon>
        <taxon>Agaricomycetes</taxon>
        <taxon>Polyporales</taxon>
        <taxon>Polyporaceae</taxon>
        <taxon>Trametes</taxon>
    </lineage>
</organism>
<evidence type="ECO:0000256" key="1">
    <source>
        <dbReference type="ARBA" id="ARBA00001961"/>
    </source>
</evidence>
<name>A0A060S164_PYCCI</name>
<dbReference type="GO" id="GO:0051213">
    <property type="term" value="F:dioxygenase activity"/>
    <property type="evidence" value="ECO:0007669"/>
    <property type="project" value="UniProtKB-KW"/>
</dbReference>
<dbReference type="InterPro" id="IPR006620">
    <property type="entry name" value="Pro_4_hyd_alph"/>
</dbReference>
<dbReference type="SMART" id="SM00702">
    <property type="entry name" value="P4Hc"/>
    <property type="match status" value="1"/>
</dbReference>
<dbReference type="PANTHER" id="PTHR33099:SF14">
    <property type="entry name" value="PROLYL 4-HYDROXYLASE ALPHA SUBUNIT FE(2+) 2OG DIOXYGENASE DOMAIN-CONTAINING PROTEIN"/>
    <property type="match status" value="1"/>
</dbReference>
<dbReference type="AlphaFoldDB" id="A0A060S164"/>
<dbReference type="Gene3D" id="2.60.120.620">
    <property type="entry name" value="q2cbj1_9rhob like domain"/>
    <property type="match status" value="1"/>
</dbReference>
<dbReference type="OrthoDB" id="27483at2759"/>
<gene>
    <name evidence="8" type="ORF">BN946_scf185044.g10</name>
</gene>
<feature type="domain" description="Fe2OG dioxygenase" evidence="7">
    <location>
        <begin position="127"/>
        <end position="225"/>
    </location>
</feature>
<dbReference type="OMA" id="FNADTHT"/>
<proteinExistence type="predicted"/>
<protein>
    <recommendedName>
        <fullName evidence="7">Fe2OG dioxygenase domain-containing protein</fullName>
    </recommendedName>
</protein>
<evidence type="ECO:0000256" key="5">
    <source>
        <dbReference type="ARBA" id="ARBA00023004"/>
    </source>
</evidence>
<feature type="compositionally biased region" description="Basic and acidic residues" evidence="6">
    <location>
        <begin position="431"/>
        <end position="446"/>
    </location>
</feature>
<dbReference type="InterPro" id="IPR005123">
    <property type="entry name" value="Oxoglu/Fe-dep_dioxygenase_dom"/>
</dbReference>
<dbReference type="Pfam" id="PF13640">
    <property type="entry name" value="2OG-FeII_Oxy_3"/>
    <property type="match status" value="1"/>
</dbReference>
<keyword evidence="2" id="KW-0479">Metal-binding</keyword>
<dbReference type="InterPro" id="IPR044862">
    <property type="entry name" value="Pro_4_hyd_alph_FE2OG_OXY"/>
</dbReference>
<evidence type="ECO:0000313" key="9">
    <source>
        <dbReference type="Proteomes" id="UP000029665"/>
    </source>
</evidence>
<reference evidence="8" key="1">
    <citation type="submission" date="2014-01" db="EMBL/GenBank/DDBJ databases">
        <title>The genome of the white-rot fungus Pycnoporus cinnabarinus: a basidiomycete model with a versatile arsenal for lignocellulosic biomass breakdown.</title>
        <authorList>
            <person name="Levasseur A."/>
            <person name="Lomascolo A."/>
            <person name="Ruiz-Duenas F.J."/>
            <person name="Uzan E."/>
            <person name="Piumi F."/>
            <person name="Kues U."/>
            <person name="Ram A.F.J."/>
            <person name="Murat C."/>
            <person name="Haon M."/>
            <person name="Benoit I."/>
            <person name="Arfi Y."/>
            <person name="Chevret D."/>
            <person name="Drula E."/>
            <person name="Kwon M.J."/>
            <person name="Gouret P."/>
            <person name="Lesage-Meessen L."/>
            <person name="Lombard V."/>
            <person name="Mariette J."/>
            <person name="Noirot C."/>
            <person name="Park J."/>
            <person name="Patyshakuliyeva A."/>
            <person name="Wieneger R.A.B."/>
            <person name="Wosten H.A.B."/>
            <person name="Martin F."/>
            <person name="Coutinho P.M."/>
            <person name="de Vries R."/>
            <person name="Martinez A.T."/>
            <person name="Klopp C."/>
            <person name="Pontarotti P."/>
            <person name="Henrissat B."/>
            <person name="Record E."/>
        </authorList>
    </citation>
    <scope>NUCLEOTIDE SEQUENCE [LARGE SCALE GENOMIC DNA]</scope>
    <source>
        <strain evidence="8">BRFM137</strain>
    </source>
</reference>
<evidence type="ECO:0000256" key="3">
    <source>
        <dbReference type="ARBA" id="ARBA00022964"/>
    </source>
</evidence>
<comment type="cofactor">
    <cofactor evidence="1">
        <name>L-ascorbate</name>
        <dbReference type="ChEBI" id="CHEBI:38290"/>
    </cofactor>
</comment>
<evidence type="ECO:0000256" key="4">
    <source>
        <dbReference type="ARBA" id="ARBA00023002"/>
    </source>
</evidence>
<comment type="caution">
    <text evidence="8">The sequence shown here is derived from an EMBL/GenBank/DDBJ whole genome shotgun (WGS) entry which is preliminary data.</text>
</comment>
<dbReference type="HOGENOM" id="CLU_019613_2_1_1"/>
<dbReference type="EMBL" id="CCBP010000003">
    <property type="protein sequence ID" value="CDO68102.1"/>
    <property type="molecule type" value="Genomic_DNA"/>
</dbReference>
<keyword evidence="9" id="KW-1185">Reference proteome</keyword>
<accession>A0A060S164</accession>
<dbReference type="GO" id="GO:0031418">
    <property type="term" value="F:L-ascorbic acid binding"/>
    <property type="evidence" value="ECO:0007669"/>
    <property type="project" value="InterPro"/>
</dbReference>
<dbReference type="GO" id="GO:0016705">
    <property type="term" value="F:oxidoreductase activity, acting on paired donors, with incorporation or reduction of molecular oxygen"/>
    <property type="evidence" value="ECO:0007669"/>
    <property type="project" value="InterPro"/>
</dbReference>